<name>A0ABX0T7R8_9MICO</name>
<dbReference type="Proteomes" id="UP001318300">
    <property type="component" value="Unassembled WGS sequence"/>
</dbReference>
<proteinExistence type="predicted"/>
<gene>
    <name evidence="1" type="ORF">E9228_002178</name>
</gene>
<evidence type="ECO:0000313" key="2">
    <source>
        <dbReference type="Proteomes" id="UP001318300"/>
    </source>
</evidence>
<dbReference type="EMBL" id="JAAOYO010000003">
    <property type="protein sequence ID" value="NII41531.1"/>
    <property type="molecule type" value="Genomic_DNA"/>
</dbReference>
<evidence type="ECO:0000313" key="1">
    <source>
        <dbReference type="EMBL" id="NII41531.1"/>
    </source>
</evidence>
<organism evidence="1 2">
    <name type="scientific">Curtobacterium salicis</name>
    <dbReference type="NCBI Taxonomy" id="1779862"/>
    <lineage>
        <taxon>Bacteria</taxon>
        <taxon>Bacillati</taxon>
        <taxon>Actinomycetota</taxon>
        <taxon>Actinomycetes</taxon>
        <taxon>Micrococcales</taxon>
        <taxon>Microbacteriaceae</taxon>
        <taxon>Curtobacterium</taxon>
    </lineage>
</organism>
<accession>A0ABX0T7R8</accession>
<protein>
    <submittedName>
        <fullName evidence="1">Uncharacterized protein</fullName>
    </submittedName>
</protein>
<comment type="caution">
    <text evidence="1">The sequence shown here is derived from an EMBL/GenBank/DDBJ whole genome shotgun (WGS) entry which is preliminary data.</text>
</comment>
<keyword evidence="2" id="KW-1185">Reference proteome</keyword>
<sequence>MTGIDTSLAPRGVLAAQRLVMAAAEHGDLAERHYLELKSILDLSTKKDKEKIAKFILGAANRMPETAAAAFEGYAAMVIGVGGGSIMGIPPIEMMEIAKIVQQYVGAAGPRWDIVWVPIHNATNQVLVVLVDPPMPGQGPFPCRSSGDSLTNGRIYIRADGETREANADEVDLLIQRGSAASKVEVDFAVEVLGEISPISHDDERTIDEYLSRQTARLLGALPTPQPPTTVDDDYPGSSGRTALMGLNGISSIVSAMLIPEERTEETYRASIDAWEDRFRAAWSSARARVAASLLTPIIVKVTNRTTVFFHDVEMKLHLEGEVFATAFVDPEWADDFSNLELPRPPRIWGPTQRTLGVPDYSHLAYMHPSTPGQSFPPSVSFKNGGSVDLDLDIGELRPLGSYESEDEEFVLFVADASLTAIHGTWQLTARDHNEVFKGEISIPVASPVDVTSAARRVLLLQDEEE</sequence>
<dbReference type="RefSeq" id="WP_166780565.1">
    <property type="nucleotide sequence ID" value="NZ_JAAOYO010000003.1"/>
</dbReference>
<reference evidence="1 2" key="1">
    <citation type="submission" date="2020-03" db="EMBL/GenBank/DDBJ databases">
        <title>Above-ground endophytic microbial communities from plants in different locations in the United States.</title>
        <authorList>
            <person name="Frank C."/>
        </authorList>
    </citation>
    <scope>NUCLEOTIDE SEQUENCE [LARGE SCALE GENOMIC DNA]</scope>
    <source>
        <strain evidence="1 2">WW7</strain>
    </source>
</reference>